<evidence type="ECO:0000256" key="3">
    <source>
        <dbReference type="ARBA" id="ARBA00023098"/>
    </source>
</evidence>
<dbReference type="Gene3D" id="3.40.1090.10">
    <property type="entry name" value="Cytosolic phospholipase A2 catalytic domain"/>
    <property type="match status" value="1"/>
</dbReference>
<dbReference type="EMBL" id="HBFQ01045645">
    <property type="protein sequence ID" value="CAD8858105.1"/>
    <property type="molecule type" value="Transcribed_RNA"/>
</dbReference>
<dbReference type="PANTHER" id="PTHR14226">
    <property type="entry name" value="NEUROPATHY TARGET ESTERASE/SWISS CHEESE D.MELANOGASTER"/>
    <property type="match status" value="1"/>
</dbReference>
<proteinExistence type="predicted"/>
<feature type="short sequence motif" description="GXGXXG" evidence="4">
    <location>
        <begin position="233"/>
        <end position="238"/>
    </location>
</feature>
<keyword evidence="3 4" id="KW-0443">Lipid metabolism</keyword>
<accession>A0A7S1AMR0</accession>
<feature type="active site" description="Proton acceptor" evidence="4">
    <location>
        <position position="411"/>
    </location>
</feature>
<feature type="domain" description="PNPLA" evidence="5">
    <location>
        <begin position="229"/>
        <end position="424"/>
    </location>
</feature>
<name>A0A7S1AMR0_NOCSC</name>
<dbReference type="SUPFAM" id="SSF52151">
    <property type="entry name" value="FabD/lysophospholipase-like"/>
    <property type="match status" value="1"/>
</dbReference>
<reference evidence="6" key="1">
    <citation type="submission" date="2021-01" db="EMBL/GenBank/DDBJ databases">
        <authorList>
            <person name="Corre E."/>
            <person name="Pelletier E."/>
            <person name="Niang G."/>
            <person name="Scheremetjew M."/>
            <person name="Finn R."/>
            <person name="Kale V."/>
            <person name="Holt S."/>
            <person name="Cochrane G."/>
            <person name="Meng A."/>
            <person name="Brown T."/>
            <person name="Cohen L."/>
        </authorList>
    </citation>
    <scope>NUCLEOTIDE SEQUENCE</scope>
</reference>
<evidence type="ECO:0000259" key="5">
    <source>
        <dbReference type="PROSITE" id="PS51635"/>
    </source>
</evidence>
<evidence type="ECO:0000256" key="2">
    <source>
        <dbReference type="ARBA" id="ARBA00022963"/>
    </source>
</evidence>
<feature type="active site" description="Nucleophile" evidence="4">
    <location>
        <position position="262"/>
    </location>
</feature>
<sequence>MDVQVQRLQGPLLQLARSALRLGIFALAPDAFARQLVTLGIVLAIKPLLRSFRYVVASLHWSIVRMWSPRLREIEALQRARSKCKDYEAFRKVSLKLDDVEGFTKWKNDERSPHFDPHILRARITKYRKAREDGDLEGCMFALRGELLRQHFGACNPALYHVSNIGTKAIIEEYITTVIETITWLAYRHREKPKIGNLPVEMSPAIKLEVAQKLAFFSETKHSFGRSALLLSGGGSIGMRHFGVIKSLHLNGLLPRVICGTSAGSIIGSVACVHTDAELLQMWEKHFDWGKHFDLNFFSGPDLKRFVRERGQSLYDSDTLRKSLRSNIGEYTFLEAYDRTGRICNITLSGAPGNTRYPMLLNYLTAPHVLMWSAVLASCSLPGVFEPQELIAKDRSGNAVPYLTAGLKWLDGSMQGDLPITRLRELFNVNFFIVSQCNPHAQLFSGGTRRSNRGSGGVLDRVAQFLRREVKQYMRSAVEFTKGVSRTSSPWLETVGSVPVALVVQEYEGDVTIFNGNGFLDLPMILTNGSTKNLRAWTAESERSVWWYMSQVQNACAIEFAMDEVSRDLREELVAGGTSSGNALLGMRQSSSQPSLIDRLVPPEHGMGRVPSFYIDQQLSQVGQGKPGARVQQFQGHFQGGKNMRSRKADGPSNQIGMGMKHASVTCASSQSLVSLLAGACDGLQD</sequence>
<evidence type="ECO:0000313" key="6">
    <source>
        <dbReference type="EMBL" id="CAD8858105.1"/>
    </source>
</evidence>
<dbReference type="InterPro" id="IPR002641">
    <property type="entry name" value="PNPLA_dom"/>
</dbReference>
<evidence type="ECO:0000256" key="4">
    <source>
        <dbReference type="PROSITE-ProRule" id="PRU01161"/>
    </source>
</evidence>
<protein>
    <recommendedName>
        <fullName evidence="5">PNPLA domain-containing protein</fullName>
    </recommendedName>
</protein>
<dbReference type="AlphaFoldDB" id="A0A7S1AMR0"/>
<dbReference type="Pfam" id="PF11815">
    <property type="entry name" value="DUF3336"/>
    <property type="match status" value="1"/>
</dbReference>
<dbReference type="PANTHER" id="PTHR14226:SF10">
    <property type="entry name" value="TRIACYLGLYCEROL LIPASE 4-RELATED"/>
    <property type="match status" value="1"/>
</dbReference>
<dbReference type="GO" id="GO:0004806">
    <property type="term" value="F:triacylglycerol lipase activity"/>
    <property type="evidence" value="ECO:0007669"/>
    <property type="project" value="InterPro"/>
</dbReference>
<dbReference type="Pfam" id="PF01734">
    <property type="entry name" value="Patatin"/>
    <property type="match status" value="1"/>
</dbReference>
<feature type="short sequence motif" description="GXSXG" evidence="4">
    <location>
        <begin position="260"/>
        <end position="264"/>
    </location>
</feature>
<keyword evidence="2 4" id="KW-0442">Lipid degradation</keyword>
<dbReference type="PROSITE" id="PS51635">
    <property type="entry name" value="PNPLA"/>
    <property type="match status" value="1"/>
</dbReference>
<dbReference type="InterPro" id="IPR050301">
    <property type="entry name" value="NTE"/>
</dbReference>
<evidence type="ECO:0000256" key="1">
    <source>
        <dbReference type="ARBA" id="ARBA00022801"/>
    </source>
</evidence>
<gene>
    <name evidence="6" type="ORF">NSCI0253_LOCUS32458</name>
</gene>
<keyword evidence="1 4" id="KW-0378">Hydrolase</keyword>
<dbReference type="InterPro" id="IPR021771">
    <property type="entry name" value="Triacylglycerol_lipase_N"/>
</dbReference>
<dbReference type="GO" id="GO:0016042">
    <property type="term" value="P:lipid catabolic process"/>
    <property type="evidence" value="ECO:0007669"/>
    <property type="project" value="UniProtKB-UniRule"/>
</dbReference>
<dbReference type="InterPro" id="IPR016035">
    <property type="entry name" value="Acyl_Trfase/lysoPLipase"/>
</dbReference>
<organism evidence="6">
    <name type="scientific">Noctiluca scintillans</name>
    <name type="common">Sea sparkle</name>
    <name type="synonym">Red tide dinoflagellate</name>
    <dbReference type="NCBI Taxonomy" id="2966"/>
    <lineage>
        <taxon>Eukaryota</taxon>
        <taxon>Sar</taxon>
        <taxon>Alveolata</taxon>
        <taxon>Dinophyceae</taxon>
        <taxon>Noctilucales</taxon>
        <taxon>Noctilucaceae</taxon>
        <taxon>Noctiluca</taxon>
    </lineage>
</organism>
<comment type="caution">
    <text evidence="4">Lacks conserved residue(s) required for the propagation of feature annotation.</text>
</comment>